<organism evidence="3 4">
    <name type="scientific">Rubripirellula amarantea</name>
    <dbReference type="NCBI Taxonomy" id="2527999"/>
    <lineage>
        <taxon>Bacteria</taxon>
        <taxon>Pseudomonadati</taxon>
        <taxon>Planctomycetota</taxon>
        <taxon>Planctomycetia</taxon>
        <taxon>Pirellulales</taxon>
        <taxon>Pirellulaceae</taxon>
        <taxon>Rubripirellula</taxon>
    </lineage>
</organism>
<dbReference type="GO" id="GO:0004106">
    <property type="term" value="F:chorismate mutase activity"/>
    <property type="evidence" value="ECO:0007669"/>
    <property type="project" value="UniProtKB-UniRule"/>
</dbReference>
<dbReference type="GO" id="GO:0009073">
    <property type="term" value="P:aromatic amino acid family biosynthetic process"/>
    <property type="evidence" value="ECO:0007669"/>
    <property type="project" value="UniProtKB-UniRule"/>
</dbReference>
<dbReference type="PANTHER" id="PTHR21164:SF0">
    <property type="entry name" value="CHORISMATE MUTASE AROH"/>
    <property type="match status" value="1"/>
</dbReference>
<sequence length="151" mass="17093">MEARKNEGSVYCRGVRGATTVETDDRDQILAATRQMIALMIRRNEMDPADIASAQFTVTKDLTMEFPALAARQLGWLEVPLLCGYEISVPGSLPRCIRVLLHWNTTRAQSEIQHVYLHEAQRLRPDLTKLPPVDFDELEQWIASQMPAAKS</sequence>
<comment type="catalytic activity">
    <reaction evidence="2">
        <text>chorismate = prephenate</text>
        <dbReference type="Rhea" id="RHEA:13897"/>
        <dbReference type="ChEBI" id="CHEBI:29748"/>
        <dbReference type="ChEBI" id="CHEBI:29934"/>
        <dbReference type="EC" id="5.4.99.5"/>
    </reaction>
</comment>
<dbReference type="EC" id="5.4.99.5" evidence="1 2"/>
<evidence type="ECO:0000313" key="4">
    <source>
        <dbReference type="Proteomes" id="UP000316598"/>
    </source>
</evidence>
<reference evidence="3 4" key="1">
    <citation type="submission" date="2019-02" db="EMBL/GenBank/DDBJ databases">
        <title>Deep-cultivation of Planctomycetes and their phenomic and genomic characterization uncovers novel biology.</title>
        <authorList>
            <person name="Wiegand S."/>
            <person name="Jogler M."/>
            <person name="Boedeker C."/>
            <person name="Pinto D."/>
            <person name="Vollmers J."/>
            <person name="Rivas-Marin E."/>
            <person name="Kohn T."/>
            <person name="Peeters S.H."/>
            <person name="Heuer A."/>
            <person name="Rast P."/>
            <person name="Oberbeckmann S."/>
            <person name="Bunk B."/>
            <person name="Jeske O."/>
            <person name="Meyerdierks A."/>
            <person name="Storesund J.E."/>
            <person name="Kallscheuer N."/>
            <person name="Luecker S."/>
            <person name="Lage O.M."/>
            <person name="Pohl T."/>
            <person name="Merkel B.J."/>
            <person name="Hornburger P."/>
            <person name="Mueller R.-W."/>
            <person name="Bruemmer F."/>
            <person name="Labrenz M."/>
            <person name="Spormann A.M."/>
            <person name="Op Den Camp H."/>
            <person name="Overmann J."/>
            <person name="Amann R."/>
            <person name="Jetten M.S.M."/>
            <person name="Mascher T."/>
            <person name="Medema M.H."/>
            <person name="Devos D.P."/>
            <person name="Kaster A.-K."/>
            <person name="Ovreas L."/>
            <person name="Rohde M."/>
            <person name="Galperin M.Y."/>
            <person name="Jogler C."/>
        </authorList>
    </citation>
    <scope>NUCLEOTIDE SEQUENCE [LARGE SCALE GENOMIC DNA]</scope>
    <source>
        <strain evidence="3 4">Pla22</strain>
    </source>
</reference>
<protein>
    <recommendedName>
        <fullName evidence="1 2">chorismate mutase</fullName>
        <ecNumber evidence="1 2">5.4.99.5</ecNumber>
    </recommendedName>
</protein>
<name>A0A5C5WI17_9BACT</name>
<dbReference type="Gene3D" id="3.30.1330.40">
    <property type="entry name" value="RutC-like"/>
    <property type="match status" value="1"/>
</dbReference>
<dbReference type="AlphaFoldDB" id="A0A5C5WI17"/>
<dbReference type="OrthoDB" id="9802232at2"/>
<gene>
    <name evidence="3" type="primary">aroH</name>
    <name evidence="3" type="ORF">Pla22_49360</name>
</gene>
<dbReference type="NCBIfam" id="TIGR01796">
    <property type="entry name" value="CM_mono_aroH"/>
    <property type="match status" value="1"/>
</dbReference>
<dbReference type="PROSITE" id="PS51167">
    <property type="entry name" value="CHORISMATE_MUT_1"/>
    <property type="match status" value="1"/>
</dbReference>
<dbReference type="PANTHER" id="PTHR21164">
    <property type="entry name" value="CHORISMATE MUTASE"/>
    <property type="match status" value="1"/>
</dbReference>
<proteinExistence type="predicted"/>
<evidence type="ECO:0000256" key="2">
    <source>
        <dbReference type="PROSITE-ProRule" id="PRU00514"/>
    </source>
</evidence>
<keyword evidence="2" id="KW-0057">Aromatic amino acid biosynthesis</keyword>
<dbReference type="InterPro" id="IPR008243">
    <property type="entry name" value="Chorismate_mutase_AroH"/>
</dbReference>
<dbReference type="GO" id="GO:0008652">
    <property type="term" value="P:amino acid biosynthetic process"/>
    <property type="evidence" value="ECO:0007669"/>
    <property type="project" value="UniProtKB-UniRule"/>
</dbReference>
<dbReference type="Proteomes" id="UP000316598">
    <property type="component" value="Unassembled WGS sequence"/>
</dbReference>
<comment type="caution">
    <text evidence="3">The sequence shown here is derived from an EMBL/GenBank/DDBJ whole genome shotgun (WGS) entry which is preliminary data.</text>
</comment>
<dbReference type="GO" id="GO:0046417">
    <property type="term" value="P:chorismate metabolic process"/>
    <property type="evidence" value="ECO:0007669"/>
    <property type="project" value="TreeGrafter"/>
</dbReference>
<dbReference type="FunFam" id="3.30.1330.40:FF:000014">
    <property type="entry name" value="Chorismate mutase AroH"/>
    <property type="match status" value="1"/>
</dbReference>
<accession>A0A5C5WI17</accession>
<dbReference type="SUPFAM" id="SSF55298">
    <property type="entry name" value="YjgF-like"/>
    <property type="match status" value="1"/>
</dbReference>
<dbReference type="InterPro" id="IPR035959">
    <property type="entry name" value="RutC-like_sf"/>
</dbReference>
<evidence type="ECO:0000313" key="3">
    <source>
        <dbReference type="EMBL" id="TWT49735.1"/>
    </source>
</evidence>
<dbReference type="RefSeq" id="WP_146517275.1">
    <property type="nucleotide sequence ID" value="NZ_SJPI01000003.1"/>
</dbReference>
<dbReference type="CDD" id="cd02185">
    <property type="entry name" value="AroH"/>
    <property type="match status" value="1"/>
</dbReference>
<keyword evidence="2" id="KW-0028">Amino-acid biosynthesis</keyword>
<evidence type="ECO:0000256" key="1">
    <source>
        <dbReference type="NCBIfam" id="TIGR01796"/>
    </source>
</evidence>
<dbReference type="EMBL" id="SJPI01000003">
    <property type="protein sequence ID" value="TWT49735.1"/>
    <property type="molecule type" value="Genomic_DNA"/>
</dbReference>
<keyword evidence="4" id="KW-1185">Reference proteome</keyword>
<keyword evidence="2 3" id="KW-0413">Isomerase</keyword>
<dbReference type="Pfam" id="PF07736">
    <property type="entry name" value="CM_1"/>
    <property type="match status" value="1"/>
</dbReference>